<sequence>MNEKHLTPAHAKELDEVALLNNGFVVARVGFAFELYLSNGQAVETRLALCRILREYHALFAGQLSHYLKVDANRLTKIDGDAYLDYYEEKAKTLSPDEPMDAMVFGYPGQKVVDEPQALTASFTASAPEPLFPHGNSSICVYFPCSFIVEKGYEYFRDLVGRWCSMVDAVHGSAGFSVLFEHGAFSGSSGGVATIPALKRFPGLDFSDPNIFQVEAARSDGLFIKSINWLTILCDQIVEGLGGKQALETELGSSCPVFDFKGGVIVQAGDEPQLGDNNRGIVLDDYRHVSRALKPVRFEEYKLALIVLPEPYDDLEETLSWIRRFD</sequence>
<dbReference type="EMBL" id="CP117258">
    <property type="protein sequence ID" value="WFR98771.1"/>
    <property type="molecule type" value="Genomic_DNA"/>
</dbReference>
<dbReference type="InterPro" id="IPR021815">
    <property type="entry name" value="TsiV"/>
</dbReference>
<dbReference type="RefSeq" id="WP_161959290.1">
    <property type="nucleotide sequence ID" value="NZ_CP117258.1"/>
</dbReference>
<reference evidence="1 2" key="1">
    <citation type="journal article" date="2018" name="Sci. Rep.">
        <title>Rhizobium tumorigenes sp. nov., a novel plant tumorigenic bacterium isolated from cane gall tumors on thornless blackberry.</title>
        <authorList>
            <person name="Kuzmanovi N."/>
            <person name="Smalla K."/>
            <person name="Gronow S."/>
            <person name="PuBawska J."/>
        </authorList>
    </citation>
    <scope>NUCLEOTIDE SEQUENCE [LARGE SCALE GENOMIC DNA]</scope>
    <source>
        <strain evidence="1 2">1078</strain>
    </source>
</reference>
<keyword evidence="2" id="KW-1185">Reference proteome</keyword>
<gene>
    <name evidence="1" type="ORF">PR017_24035</name>
</gene>
<dbReference type="Proteomes" id="UP000249499">
    <property type="component" value="Plasmid unnamed1"/>
</dbReference>
<proteinExistence type="predicted"/>
<protein>
    <submittedName>
        <fullName evidence="1">DUF3396 domain-containing protein</fullName>
    </submittedName>
</protein>
<geneLocation type="plasmid" evidence="1 2">
    <name>unnamed1</name>
</geneLocation>
<evidence type="ECO:0000313" key="2">
    <source>
        <dbReference type="Proteomes" id="UP000249499"/>
    </source>
</evidence>
<name>A0AAF1KWJ2_9HYPH</name>
<dbReference type="KEGG" id="rtu:PR017_24035"/>
<accession>A0AAF1KWJ2</accession>
<dbReference type="Pfam" id="PF11876">
    <property type="entry name" value="TsiV"/>
    <property type="match status" value="1"/>
</dbReference>
<organism evidence="1 2">
    <name type="scientific">Rhizobium tumorigenes</name>
    <dbReference type="NCBI Taxonomy" id="2041385"/>
    <lineage>
        <taxon>Bacteria</taxon>
        <taxon>Pseudomonadati</taxon>
        <taxon>Pseudomonadota</taxon>
        <taxon>Alphaproteobacteria</taxon>
        <taxon>Hyphomicrobiales</taxon>
        <taxon>Rhizobiaceae</taxon>
        <taxon>Rhizobium/Agrobacterium group</taxon>
        <taxon>Rhizobium</taxon>
    </lineage>
</organism>
<reference evidence="2" key="2">
    <citation type="journal article" date="2023" name="MicrobiologyOpen">
        <title>Genomics of the tumorigenes clade of the family Rhizobiaceae and description of Rhizobium rhododendri sp. nov.</title>
        <authorList>
            <person name="Kuzmanovic N."/>
            <person name="diCenzo G.C."/>
            <person name="Bunk B."/>
            <person name="Sproeer C."/>
            <person name="Fruehling A."/>
            <person name="Neumann-Schaal M."/>
            <person name="Overmann J."/>
            <person name="Smalla K."/>
        </authorList>
    </citation>
    <scope>NUCLEOTIDE SEQUENCE [LARGE SCALE GENOMIC DNA]</scope>
    <source>
        <strain evidence="2">1078</strain>
        <plasmid evidence="2">unnamed1</plasmid>
    </source>
</reference>
<keyword evidence="1" id="KW-0614">Plasmid</keyword>
<evidence type="ECO:0000313" key="1">
    <source>
        <dbReference type="EMBL" id="WFR98771.1"/>
    </source>
</evidence>
<dbReference type="AlphaFoldDB" id="A0AAF1KWJ2"/>